<evidence type="ECO:0000313" key="2">
    <source>
        <dbReference type="Proteomes" id="UP000548476"/>
    </source>
</evidence>
<protein>
    <submittedName>
        <fullName evidence="1">Uncharacterized protein</fullName>
    </submittedName>
</protein>
<sequence length="139" mass="15223">MNEDERSLLTAAITSGVRAPMDAIERLGNNRTFHIMAAAMSIAIERGFADGTTPAQIQNYVEDLLERFPKADGEIKASALEAVIRAGLGEPELIEPLTYDDLLGASYLLTFDLISQQELDDAGREEYFQTVIALADEES</sequence>
<evidence type="ECO:0000313" key="1">
    <source>
        <dbReference type="EMBL" id="MBB6037034.1"/>
    </source>
</evidence>
<proteinExistence type="predicted"/>
<dbReference type="AlphaFoldDB" id="A0A841FMF1"/>
<accession>A0A841FMF1</accession>
<dbReference type="EMBL" id="JACHGT010000011">
    <property type="protein sequence ID" value="MBB6037034.1"/>
    <property type="molecule type" value="Genomic_DNA"/>
</dbReference>
<dbReference type="Proteomes" id="UP000548476">
    <property type="component" value="Unassembled WGS sequence"/>
</dbReference>
<keyword evidence="2" id="KW-1185">Reference proteome</keyword>
<organism evidence="1 2">
    <name type="scientific">Phytomonospora endophytica</name>
    <dbReference type="NCBI Taxonomy" id="714109"/>
    <lineage>
        <taxon>Bacteria</taxon>
        <taxon>Bacillati</taxon>
        <taxon>Actinomycetota</taxon>
        <taxon>Actinomycetes</taxon>
        <taxon>Micromonosporales</taxon>
        <taxon>Micromonosporaceae</taxon>
        <taxon>Phytomonospora</taxon>
    </lineage>
</organism>
<comment type="caution">
    <text evidence="1">The sequence shown here is derived from an EMBL/GenBank/DDBJ whole genome shotgun (WGS) entry which is preliminary data.</text>
</comment>
<name>A0A841FMF1_9ACTN</name>
<reference evidence="1 2" key="1">
    <citation type="submission" date="2020-08" db="EMBL/GenBank/DDBJ databases">
        <title>Genomic Encyclopedia of Type Strains, Phase IV (KMG-IV): sequencing the most valuable type-strain genomes for metagenomic binning, comparative biology and taxonomic classification.</title>
        <authorList>
            <person name="Goeker M."/>
        </authorList>
    </citation>
    <scope>NUCLEOTIDE SEQUENCE [LARGE SCALE GENOMIC DNA]</scope>
    <source>
        <strain evidence="1 2">YIM 65646</strain>
    </source>
</reference>
<gene>
    <name evidence="1" type="ORF">HNR73_004907</name>
</gene>
<dbReference type="RefSeq" id="WP_184789871.1">
    <property type="nucleotide sequence ID" value="NZ_BONT01000072.1"/>
</dbReference>